<protein>
    <submittedName>
        <fullName evidence="1">Uncharacterized protein</fullName>
    </submittedName>
</protein>
<organism evidence="1 2">
    <name type="scientific">Klebsiella aerogenes</name>
    <name type="common">Enterobacter aerogenes</name>
    <dbReference type="NCBI Taxonomy" id="548"/>
    <lineage>
        <taxon>Bacteria</taxon>
        <taxon>Pseudomonadati</taxon>
        <taxon>Pseudomonadota</taxon>
        <taxon>Gammaproteobacteria</taxon>
        <taxon>Enterobacterales</taxon>
        <taxon>Enterobacteriaceae</taxon>
        <taxon>Klebsiella/Raoultella group</taxon>
        <taxon>Klebsiella</taxon>
    </lineage>
</organism>
<dbReference type="Proteomes" id="UP001279012">
    <property type="component" value="Unassembled WGS sequence"/>
</dbReference>
<comment type="caution">
    <text evidence="1">The sequence shown here is derived from an EMBL/GenBank/DDBJ whole genome shotgun (WGS) entry which is preliminary data.</text>
</comment>
<name>A0AAW9EBA4_KLEAE</name>
<proteinExistence type="predicted"/>
<evidence type="ECO:0000313" key="1">
    <source>
        <dbReference type="EMBL" id="MDX7018168.1"/>
    </source>
</evidence>
<sequence>RIPTLFKLLDSYIQQDFRLESLTQCGHKLIHLWRGRQYLDITDELTLENRLHQVLPQAFFCLEQLAQGDEQQQESNLQALLS</sequence>
<accession>A0AAW9EBA4</accession>
<reference evidence="1" key="1">
    <citation type="submission" date="2023-11" db="EMBL/GenBank/DDBJ databases">
        <title>Detection of rare carbapenemases in Enterobacterales - comparison of two colorimetric and two CIM-based carbapenemase assays.</title>
        <authorList>
            <person name="Schaffarczyk L."/>
            <person name="Noster J."/>
            <person name="Stelzer Y."/>
            <person name="Sattler J."/>
            <person name="Gatermann S."/>
            <person name="Hamprecht A."/>
        </authorList>
    </citation>
    <scope>NUCLEOTIDE SEQUENCE</scope>
    <source>
        <strain evidence="1">CIM-Cont-037</strain>
    </source>
</reference>
<evidence type="ECO:0000313" key="2">
    <source>
        <dbReference type="Proteomes" id="UP001279012"/>
    </source>
</evidence>
<gene>
    <name evidence="1" type="ORF">SJ059_27475</name>
</gene>
<dbReference type="EMBL" id="JAWZZT010000597">
    <property type="protein sequence ID" value="MDX7018168.1"/>
    <property type="molecule type" value="Genomic_DNA"/>
</dbReference>
<dbReference type="AlphaFoldDB" id="A0AAW9EBA4"/>
<feature type="non-terminal residue" evidence="1">
    <location>
        <position position="1"/>
    </location>
</feature>